<protein>
    <recommendedName>
        <fullName evidence="10">Major facilitator superfamily (MFS) profile domain-containing protein</fullName>
    </recommendedName>
</protein>
<feature type="transmembrane region" description="Helical" evidence="9">
    <location>
        <begin position="169"/>
        <end position="190"/>
    </location>
</feature>
<keyword evidence="3 7" id="KW-0813">Transport</keyword>
<gene>
    <name evidence="11" type="ORF">ASPWEDRAFT_166243</name>
</gene>
<evidence type="ECO:0000256" key="2">
    <source>
        <dbReference type="ARBA" id="ARBA00010992"/>
    </source>
</evidence>
<evidence type="ECO:0000256" key="4">
    <source>
        <dbReference type="ARBA" id="ARBA00022692"/>
    </source>
</evidence>
<dbReference type="GeneID" id="63745808"/>
<feature type="transmembrane region" description="Helical" evidence="9">
    <location>
        <begin position="53"/>
        <end position="71"/>
    </location>
</feature>
<dbReference type="InterPro" id="IPR003663">
    <property type="entry name" value="Sugar/inositol_transpt"/>
</dbReference>
<feature type="compositionally biased region" description="Basic and acidic residues" evidence="8">
    <location>
        <begin position="469"/>
        <end position="484"/>
    </location>
</feature>
<dbReference type="InterPro" id="IPR005829">
    <property type="entry name" value="Sugar_transporter_CS"/>
</dbReference>
<feature type="transmembrane region" description="Helical" evidence="9">
    <location>
        <begin position="394"/>
        <end position="414"/>
    </location>
</feature>
<keyword evidence="4 9" id="KW-0812">Transmembrane</keyword>
<evidence type="ECO:0000256" key="9">
    <source>
        <dbReference type="SAM" id="Phobius"/>
    </source>
</evidence>
<comment type="subcellular location">
    <subcellularLocation>
        <location evidence="1">Membrane</location>
        <topology evidence="1">Multi-pass membrane protein</topology>
    </subcellularLocation>
</comment>
<feature type="transmembrane region" description="Helical" evidence="9">
    <location>
        <begin position="136"/>
        <end position="157"/>
    </location>
</feature>
<keyword evidence="6 9" id="KW-0472">Membrane</keyword>
<dbReference type="Pfam" id="PF00083">
    <property type="entry name" value="Sugar_tr"/>
    <property type="match status" value="1"/>
</dbReference>
<feature type="transmembrane region" description="Helical" evidence="9">
    <location>
        <begin position="78"/>
        <end position="98"/>
    </location>
</feature>
<dbReference type="VEuPathDB" id="FungiDB:ASPWEDRAFT_166243"/>
<dbReference type="InterPro" id="IPR036259">
    <property type="entry name" value="MFS_trans_sf"/>
</dbReference>
<keyword evidence="5 9" id="KW-1133">Transmembrane helix</keyword>
<name>A0A1L9RZ86_ASPWE</name>
<dbReference type="InterPro" id="IPR005828">
    <property type="entry name" value="MFS_sugar_transport-like"/>
</dbReference>
<evidence type="ECO:0000313" key="11">
    <source>
        <dbReference type="EMBL" id="OJJ40157.1"/>
    </source>
</evidence>
<dbReference type="PANTHER" id="PTHR48022:SF28">
    <property type="entry name" value="MAJOR FACILITATOR SUPERFAMILY (MFS) PROFILE DOMAIN-CONTAINING PROTEIN-RELATED"/>
    <property type="match status" value="1"/>
</dbReference>
<evidence type="ECO:0000256" key="5">
    <source>
        <dbReference type="ARBA" id="ARBA00022989"/>
    </source>
</evidence>
<dbReference type="InterPro" id="IPR050360">
    <property type="entry name" value="MFS_Sugar_Transporters"/>
</dbReference>
<accession>A0A1L9RZ86</accession>
<dbReference type="PROSITE" id="PS00216">
    <property type="entry name" value="SUGAR_TRANSPORT_1"/>
    <property type="match status" value="1"/>
</dbReference>
<evidence type="ECO:0000259" key="10">
    <source>
        <dbReference type="PROSITE" id="PS50850"/>
    </source>
</evidence>
<dbReference type="InterPro" id="IPR020846">
    <property type="entry name" value="MFS_dom"/>
</dbReference>
<dbReference type="PANTHER" id="PTHR48022">
    <property type="entry name" value="PLASTIDIC GLUCOSE TRANSPORTER 4"/>
    <property type="match status" value="1"/>
</dbReference>
<feature type="transmembrane region" description="Helical" evidence="9">
    <location>
        <begin position="297"/>
        <end position="315"/>
    </location>
</feature>
<dbReference type="EMBL" id="KV878209">
    <property type="protein sequence ID" value="OJJ40157.1"/>
    <property type="molecule type" value="Genomic_DNA"/>
</dbReference>
<dbReference type="NCBIfam" id="TIGR00879">
    <property type="entry name" value="SP"/>
    <property type="match status" value="1"/>
</dbReference>
<evidence type="ECO:0000256" key="6">
    <source>
        <dbReference type="ARBA" id="ARBA00023136"/>
    </source>
</evidence>
<dbReference type="GO" id="GO:0005351">
    <property type="term" value="F:carbohydrate:proton symporter activity"/>
    <property type="evidence" value="ECO:0007669"/>
    <property type="project" value="TreeGrafter"/>
</dbReference>
<dbReference type="Proteomes" id="UP000184383">
    <property type="component" value="Unassembled WGS sequence"/>
</dbReference>
<dbReference type="FunFam" id="1.20.1250.20:FF:000134">
    <property type="entry name" value="MFS sugar transporter protein"/>
    <property type="match status" value="1"/>
</dbReference>
<dbReference type="OrthoDB" id="6133115at2759"/>
<reference evidence="12" key="1">
    <citation type="journal article" date="2017" name="Genome Biol.">
        <title>Comparative genomics reveals high biological diversity and specific adaptations in the industrially and medically important fungal genus Aspergillus.</title>
        <authorList>
            <person name="de Vries R.P."/>
            <person name="Riley R."/>
            <person name="Wiebenga A."/>
            <person name="Aguilar-Osorio G."/>
            <person name="Amillis S."/>
            <person name="Uchima C.A."/>
            <person name="Anderluh G."/>
            <person name="Asadollahi M."/>
            <person name="Askin M."/>
            <person name="Barry K."/>
            <person name="Battaglia E."/>
            <person name="Bayram O."/>
            <person name="Benocci T."/>
            <person name="Braus-Stromeyer S.A."/>
            <person name="Caldana C."/>
            <person name="Canovas D."/>
            <person name="Cerqueira G.C."/>
            <person name="Chen F."/>
            <person name="Chen W."/>
            <person name="Choi C."/>
            <person name="Clum A."/>
            <person name="Dos Santos R.A."/>
            <person name="Damasio A.R."/>
            <person name="Diallinas G."/>
            <person name="Emri T."/>
            <person name="Fekete E."/>
            <person name="Flipphi M."/>
            <person name="Freyberg S."/>
            <person name="Gallo A."/>
            <person name="Gournas C."/>
            <person name="Habgood R."/>
            <person name="Hainaut M."/>
            <person name="Harispe M.L."/>
            <person name="Henrissat B."/>
            <person name="Hilden K.S."/>
            <person name="Hope R."/>
            <person name="Hossain A."/>
            <person name="Karabika E."/>
            <person name="Karaffa L."/>
            <person name="Karanyi Z."/>
            <person name="Krasevec N."/>
            <person name="Kuo A."/>
            <person name="Kusch H."/>
            <person name="LaButti K."/>
            <person name="Lagendijk E.L."/>
            <person name="Lapidus A."/>
            <person name="Levasseur A."/>
            <person name="Lindquist E."/>
            <person name="Lipzen A."/>
            <person name="Logrieco A.F."/>
            <person name="MacCabe A."/>
            <person name="Maekelae M.R."/>
            <person name="Malavazi I."/>
            <person name="Melin P."/>
            <person name="Meyer V."/>
            <person name="Mielnichuk N."/>
            <person name="Miskei M."/>
            <person name="Molnar A.P."/>
            <person name="Mule G."/>
            <person name="Ngan C.Y."/>
            <person name="Orejas M."/>
            <person name="Orosz E."/>
            <person name="Ouedraogo J.P."/>
            <person name="Overkamp K.M."/>
            <person name="Park H.-S."/>
            <person name="Perrone G."/>
            <person name="Piumi F."/>
            <person name="Punt P.J."/>
            <person name="Ram A.F."/>
            <person name="Ramon A."/>
            <person name="Rauscher S."/>
            <person name="Record E."/>
            <person name="Riano-Pachon D.M."/>
            <person name="Robert V."/>
            <person name="Roehrig J."/>
            <person name="Ruller R."/>
            <person name="Salamov A."/>
            <person name="Salih N.S."/>
            <person name="Samson R.A."/>
            <person name="Sandor E."/>
            <person name="Sanguinetti M."/>
            <person name="Schuetze T."/>
            <person name="Sepcic K."/>
            <person name="Shelest E."/>
            <person name="Sherlock G."/>
            <person name="Sophianopoulou V."/>
            <person name="Squina F.M."/>
            <person name="Sun H."/>
            <person name="Susca A."/>
            <person name="Todd R.B."/>
            <person name="Tsang A."/>
            <person name="Unkles S.E."/>
            <person name="van de Wiele N."/>
            <person name="van Rossen-Uffink D."/>
            <person name="Oliveira J.V."/>
            <person name="Vesth T.C."/>
            <person name="Visser J."/>
            <person name="Yu J.-H."/>
            <person name="Zhou M."/>
            <person name="Andersen M.R."/>
            <person name="Archer D.B."/>
            <person name="Baker S.E."/>
            <person name="Benoit I."/>
            <person name="Brakhage A.A."/>
            <person name="Braus G.H."/>
            <person name="Fischer R."/>
            <person name="Frisvad J.C."/>
            <person name="Goldman G.H."/>
            <person name="Houbraken J."/>
            <person name="Oakley B."/>
            <person name="Pocsi I."/>
            <person name="Scazzocchio C."/>
            <person name="Seiboth B."/>
            <person name="vanKuyk P.A."/>
            <person name="Wortman J."/>
            <person name="Dyer P.S."/>
            <person name="Grigoriev I.V."/>
        </authorList>
    </citation>
    <scope>NUCLEOTIDE SEQUENCE [LARGE SCALE GENOMIC DNA]</scope>
    <source>
        <strain evidence="12">DTO 134E9</strain>
    </source>
</reference>
<evidence type="ECO:0000256" key="7">
    <source>
        <dbReference type="RuleBase" id="RU003346"/>
    </source>
</evidence>
<dbReference type="RefSeq" id="XP_040693833.1">
    <property type="nucleotide sequence ID" value="XM_040829960.1"/>
</dbReference>
<feature type="transmembrane region" description="Helical" evidence="9">
    <location>
        <begin position="421"/>
        <end position="441"/>
    </location>
</feature>
<feature type="transmembrane region" description="Helical" evidence="9">
    <location>
        <begin position="327"/>
        <end position="347"/>
    </location>
</feature>
<dbReference type="Gene3D" id="1.20.1250.20">
    <property type="entry name" value="MFS general substrate transporter like domains"/>
    <property type="match status" value="1"/>
</dbReference>
<evidence type="ECO:0000313" key="12">
    <source>
        <dbReference type="Proteomes" id="UP000184383"/>
    </source>
</evidence>
<organism evidence="11 12">
    <name type="scientific">Aspergillus wentii DTO 134E9</name>
    <dbReference type="NCBI Taxonomy" id="1073089"/>
    <lineage>
        <taxon>Eukaryota</taxon>
        <taxon>Fungi</taxon>
        <taxon>Dikarya</taxon>
        <taxon>Ascomycota</taxon>
        <taxon>Pezizomycotina</taxon>
        <taxon>Eurotiomycetes</taxon>
        <taxon>Eurotiomycetidae</taxon>
        <taxon>Eurotiales</taxon>
        <taxon>Aspergillaceae</taxon>
        <taxon>Aspergillus</taxon>
        <taxon>Aspergillus subgen. Cremei</taxon>
    </lineage>
</organism>
<evidence type="ECO:0000256" key="8">
    <source>
        <dbReference type="SAM" id="MobiDB-lite"/>
    </source>
</evidence>
<dbReference type="SUPFAM" id="SSF103473">
    <property type="entry name" value="MFS general substrate transporter"/>
    <property type="match status" value="1"/>
</dbReference>
<keyword evidence="12" id="KW-1185">Reference proteome</keyword>
<dbReference type="PRINTS" id="PR00171">
    <property type="entry name" value="SUGRTRNSPORT"/>
</dbReference>
<feature type="domain" description="Major facilitator superfamily (MFS) profile" evidence="10">
    <location>
        <begin position="10"/>
        <end position="444"/>
    </location>
</feature>
<evidence type="ECO:0000256" key="3">
    <source>
        <dbReference type="ARBA" id="ARBA00022448"/>
    </source>
</evidence>
<comment type="similarity">
    <text evidence="2 7">Belongs to the major facilitator superfamily. Sugar transporter (TC 2.A.1.1) family.</text>
</comment>
<feature type="transmembrane region" description="Helical" evidence="9">
    <location>
        <begin position="354"/>
        <end position="374"/>
    </location>
</feature>
<dbReference type="AlphaFoldDB" id="A0A1L9RZ86"/>
<evidence type="ECO:0000256" key="1">
    <source>
        <dbReference type="ARBA" id="ARBA00004141"/>
    </source>
</evidence>
<dbReference type="PROSITE" id="PS50850">
    <property type="entry name" value="MFS"/>
    <property type="match status" value="1"/>
</dbReference>
<proteinExistence type="inferred from homology"/>
<sequence>MGFNFISLGIVLTTSCGFLLFGYDQGVFGGLIENENFQATFNRPSQMVIGQITATYDLGCFFGAILCMFHGDRIGRRLSIASGCILLTAGAVIQTASFSVAQMIVGRFVAGLGNGINTTTIPVWQSEMSKPRHRGPLAVLHLALNQLGNVTAQWLNFGLGYIGQKPVSWRFPIAFQIFYALATIVMLPWLPDSPRWLIQKGRFEQAKAVTAQLHAKDISDPELVALHEESIQYIQHEVEVSKVSWSSLLRSDALKTRRRVILGMGTQFMQQWGGINAINYYMPVVFASLRVSRQTSLILSACNAINVMVFTTAAITVIEKIGRKRLMLWGALGQGTCFVLLTVGLAVGGTKWSAVAIAFVFAFYTVFGLSWIAIPWMYSAEVNTQPWRNRGAGLATATNWICNYAVVLVTPIGIEKISWRYYIIYAVLNFCFVPVVSLWYVETAGLSLEEIDAIFEGQNTRIPLDMRKSGVNEDKGKVGWDKGQSEWLESVDSSTQDQKTVEDNRSS</sequence>
<dbReference type="GO" id="GO:0016020">
    <property type="term" value="C:membrane"/>
    <property type="evidence" value="ECO:0007669"/>
    <property type="project" value="UniProtKB-SubCell"/>
</dbReference>
<feature type="region of interest" description="Disordered" evidence="8">
    <location>
        <begin position="469"/>
        <end position="507"/>
    </location>
</feature>